<dbReference type="SUPFAM" id="SSF53720">
    <property type="entry name" value="ALDH-like"/>
    <property type="match status" value="1"/>
</dbReference>
<dbReference type="EnsemblProtists" id="EOD22715">
    <property type="protein sequence ID" value="EOD22715"/>
    <property type="gene ID" value="EMIHUDRAFT_95364"/>
</dbReference>
<dbReference type="HOGENOM" id="CLU_492142_0_0_1"/>
<dbReference type="InterPro" id="IPR015590">
    <property type="entry name" value="Aldehyde_DH_dom"/>
</dbReference>
<dbReference type="eggNOG" id="ENOG502S1KK">
    <property type="taxonomic scope" value="Eukaryota"/>
</dbReference>
<name>A0A0D3JGT0_EMIH1</name>
<dbReference type="Pfam" id="PF00171">
    <property type="entry name" value="Aldedh"/>
    <property type="match status" value="1"/>
</dbReference>
<dbReference type="InterPro" id="IPR016163">
    <property type="entry name" value="Ald_DH_C"/>
</dbReference>
<dbReference type="PaxDb" id="2903-EOD22715"/>
<dbReference type="GO" id="GO:0016620">
    <property type="term" value="F:oxidoreductase activity, acting on the aldehyde or oxo group of donors, NAD or NADP as acceptor"/>
    <property type="evidence" value="ECO:0007669"/>
    <property type="project" value="InterPro"/>
</dbReference>
<organism evidence="2 3">
    <name type="scientific">Emiliania huxleyi (strain CCMP1516)</name>
    <dbReference type="NCBI Taxonomy" id="280463"/>
    <lineage>
        <taxon>Eukaryota</taxon>
        <taxon>Haptista</taxon>
        <taxon>Haptophyta</taxon>
        <taxon>Prymnesiophyceae</taxon>
        <taxon>Isochrysidales</taxon>
        <taxon>Noelaerhabdaceae</taxon>
        <taxon>Emiliania</taxon>
    </lineage>
</organism>
<dbReference type="Gene3D" id="3.40.309.10">
    <property type="entry name" value="Aldehyde Dehydrogenase, Chain A, domain 2"/>
    <property type="match status" value="1"/>
</dbReference>
<evidence type="ECO:0000313" key="2">
    <source>
        <dbReference type="EnsemblProtists" id="EOD22715"/>
    </source>
</evidence>
<evidence type="ECO:0000259" key="1">
    <source>
        <dbReference type="Pfam" id="PF00171"/>
    </source>
</evidence>
<dbReference type="STRING" id="2903.R1E7J0"/>
<dbReference type="KEGG" id="ehx:EMIHUDRAFT_95364"/>
<dbReference type="InterPro" id="IPR016161">
    <property type="entry name" value="Ald_DH/histidinol_DH"/>
</dbReference>
<sequence length="554" mass="56893">MPGAERAAVARECCAMFASIDPGWLRDSMALEGSTESVDASKKHYLFVSALHGSLLSIARTLERDDEAQGDAATRADGSVVHSFPTPLPTLPGVTGEIWCSKTGVPAAASPGDGCSGAEVCLVLGAGNTDFLGLRDCVQRLFCHGECVLLKHHPLRPFLSAPAAHIFAPLLARGCFAQIMDPGDVAQIRGMVQHPLVGHVAVTGGAGTHLAVAAAQRAVGRQDSLSSELGCVTPWIFIPDEPSAETPGWNNASVSFAARNLAAVKLDNGGHNCNSPQVVILPSGWGHTDAFLAALRGALSELPAIPPYYPGSFQRADAAARAAEACSGASVERIPTSAGHDFALVALGEAPAADATLAPWVRERGAVLREEAFGPLLVVLSLPSASPTSYMDASARLCNEHIFGSLSCVLLVPSTIAQEQLDRSLVAPLQYGAVAVNLWSAFNYLFPEGTWGAFPGRFSPAAPSTEADGVGSGNGVVGNALALDGVQKSVLRAELASPVTDMSGRPPARVFSALAAGVTHSHRKGSRGSAYAVVAALAALVTGGPAAKAGSGPS</sequence>
<proteinExistence type="predicted"/>
<dbReference type="Gene3D" id="3.40.605.10">
    <property type="entry name" value="Aldehyde Dehydrogenase, Chain A, domain 1"/>
    <property type="match status" value="1"/>
</dbReference>
<evidence type="ECO:0000313" key="3">
    <source>
        <dbReference type="Proteomes" id="UP000013827"/>
    </source>
</evidence>
<dbReference type="AlphaFoldDB" id="A0A0D3JGT0"/>
<protein>
    <recommendedName>
        <fullName evidence="1">Aldehyde dehydrogenase domain-containing protein</fullName>
    </recommendedName>
</protein>
<keyword evidence="3" id="KW-1185">Reference proteome</keyword>
<dbReference type="Proteomes" id="UP000013827">
    <property type="component" value="Unassembled WGS sequence"/>
</dbReference>
<feature type="domain" description="Aldehyde dehydrogenase" evidence="1">
    <location>
        <begin position="144"/>
        <end position="441"/>
    </location>
</feature>
<dbReference type="RefSeq" id="XP_005775144.1">
    <property type="nucleotide sequence ID" value="XM_005775087.1"/>
</dbReference>
<dbReference type="InterPro" id="IPR016162">
    <property type="entry name" value="Ald_DH_N"/>
</dbReference>
<reference evidence="3" key="1">
    <citation type="journal article" date="2013" name="Nature">
        <title>Pan genome of the phytoplankton Emiliania underpins its global distribution.</title>
        <authorList>
            <person name="Read B.A."/>
            <person name="Kegel J."/>
            <person name="Klute M.J."/>
            <person name="Kuo A."/>
            <person name="Lefebvre S.C."/>
            <person name="Maumus F."/>
            <person name="Mayer C."/>
            <person name="Miller J."/>
            <person name="Monier A."/>
            <person name="Salamov A."/>
            <person name="Young J."/>
            <person name="Aguilar M."/>
            <person name="Claverie J.M."/>
            <person name="Frickenhaus S."/>
            <person name="Gonzalez K."/>
            <person name="Herman E.K."/>
            <person name="Lin Y.C."/>
            <person name="Napier J."/>
            <person name="Ogata H."/>
            <person name="Sarno A.F."/>
            <person name="Shmutz J."/>
            <person name="Schroeder D."/>
            <person name="de Vargas C."/>
            <person name="Verret F."/>
            <person name="von Dassow P."/>
            <person name="Valentin K."/>
            <person name="Van de Peer Y."/>
            <person name="Wheeler G."/>
            <person name="Dacks J.B."/>
            <person name="Delwiche C.F."/>
            <person name="Dyhrman S.T."/>
            <person name="Glockner G."/>
            <person name="John U."/>
            <person name="Richards T."/>
            <person name="Worden A.Z."/>
            <person name="Zhang X."/>
            <person name="Grigoriev I.V."/>
            <person name="Allen A.E."/>
            <person name="Bidle K."/>
            <person name="Borodovsky M."/>
            <person name="Bowler C."/>
            <person name="Brownlee C."/>
            <person name="Cock J.M."/>
            <person name="Elias M."/>
            <person name="Gladyshev V.N."/>
            <person name="Groth M."/>
            <person name="Guda C."/>
            <person name="Hadaegh A."/>
            <person name="Iglesias-Rodriguez M.D."/>
            <person name="Jenkins J."/>
            <person name="Jones B.M."/>
            <person name="Lawson T."/>
            <person name="Leese F."/>
            <person name="Lindquist E."/>
            <person name="Lobanov A."/>
            <person name="Lomsadze A."/>
            <person name="Malik S.B."/>
            <person name="Marsh M.E."/>
            <person name="Mackinder L."/>
            <person name="Mock T."/>
            <person name="Mueller-Roeber B."/>
            <person name="Pagarete A."/>
            <person name="Parker M."/>
            <person name="Probert I."/>
            <person name="Quesneville H."/>
            <person name="Raines C."/>
            <person name="Rensing S.A."/>
            <person name="Riano-Pachon D.M."/>
            <person name="Richier S."/>
            <person name="Rokitta S."/>
            <person name="Shiraiwa Y."/>
            <person name="Soanes D.M."/>
            <person name="van der Giezen M."/>
            <person name="Wahlund T.M."/>
            <person name="Williams B."/>
            <person name="Wilson W."/>
            <person name="Wolfe G."/>
            <person name="Wurch L.L."/>
        </authorList>
    </citation>
    <scope>NUCLEOTIDE SEQUENCE</scope>
</reference>
<reference evidence="2" key="2">
    <citation type="submission" date="2024-10" db="UniProtKB">
        <authorList>
            <consortium name="EnsemblProtists"/>
        </authorList>
    </citation>
    <scope>IDENTIFICATION</scope>
</reference>
<dbReference type="GeneID" id="17268244"/>
<accession>A0A0D3JGT0</accession>